<organism evidence="2 3">
    <name type="scientific">Chara braunii</name>
    <name type="common">Braun's stonewort</name>
    <dbReference type="NCBI Taxonomy" id="69332"/>
    <lineage>
        <taxon>Eukaryota</taxon>
        <taxon>Viridiplantae</taxon>
        <taxon>Streptophyta</taxon>
        <taxon>Charophyceae</taxon>
        <taxon>Charales</taxon>
        <taxon>Characeae</taxon>
        <taxon>Chara</taxon>
    </lineage>
</organism>
<evidence type="ECO:0000313" key="2">
    <source>
        <dbReference type="EMBL" id="GBG86979.1"/>
    </source>
</evidence>
<evidence type="ECO:0000313" key="3">
    <source>
        <dbReference type="Proteomes" id="UP000265515"/>
    </source>
</evidence>
<evidence type="ECO:0000256" key="1">
    <source>
        <dbReference type="SAM" id="Coils"/>
    </source>
</evidence>
<protein>
    <submittedName>
        <fullName evidence="2">Uncharacterized protein</fullName>
    </submittedName>
</protein>
<dbReference type="EMBL" id="BFEA01000589">
    <property type="protein sequence ID" value="GBG86979.1"/>
    <property type="molecule type" value="Genomic_DNA"/>
</dbReference>
<dbReference type="OrthoDB" id="10038993at2759"/>
<keyword evidence="1" id="KW-0175">Coiled coil</keyword>
<proteinExistence type="predicted"/>
<dbReference type="Gramene" id="GBG86979">
    <property type="protein sequence ID" value="GBG86979"/>
    <property type="gene ID" value="CBR_g44433"/>
</dbReference>
<keyword evidence="3" id="KW-1185">Reference proteome</keyword>
<comment type="caution">
    <text evidence="2">The sequence shown here is derived from an EMBL/GenBank/DDBJ whole genome shotgun (WGS) entry which is preliminary data.</text>
</comment>
<accession>A0A388LXN1</accession>
<reference evidence="2 3" key="1">
    <citation type="journal article" date="2018" name="Cell">
        <title>The Chara Genome: Secondary Complexity and Implications for Plant Terrestrialization.</title>
        <authorList>
            <person name="Nishiyama T."/>
            <person name="Sakayama H."/>
            <person name="Vries J.D."/>
            <person name="Buschmann H."/>
            <person name="Saint-Marcoux D."/>
            <person name="Ullrich K.K."/>
            <person name="Haas F.B."/>
            <person name="Vanderstraeten L."/>
            <person name="Becker D."/>
            <person name="Lang D."/>
            <person name="Vosolsobe S."/>
            <person name="Rombauts S."/>
            <person name="Wilhelmsson P.K.I."/>
            <person name="Janitza P."/>
            <person name="Kern R."/>
            <person name="Heyl A."/>
            <person name="Rumpler F."/>
            <person name="Villalobos L.I.A.C."/>
            <person name="Clay J.M."/>
            <person name="Skokan R."/>
            <person name="Toyoda A."/>
            <person name="Suzuki Y."/>
            <person name="Kagoshima H."/>
            <person name="Schijlen E."/>
            <person name="Tajeshwar N."/>
            <person name="Catarino B."/>
            <person name="Hetherington A.J."/>
            <person name="Saltykova A."/>
            <person name="Bonnot C."/>
            <person name="Breuninger H."/>
            <person name="Symeonidi A."/>
            <person name="Radhakrishnan G.V."/>
            <person name="Van Nieuwerburgh F."/>
            <person name="Deforce D."/>
            <person name="Chang C."/>
            <person name="Karol K.G."/>
            <person name="Hedrich R."/>
            <person name="Ulvskov P."/>
            <person name="Glockner G."/>
            <person name="Delwiche C.F."/>
            <person name="Petrasek J."/>
            <person name="Van de Peer Y."/>
            <person name="Friml J."/>
            <person name="Beilby M."/>
            <person name="Dolan L."/>
            <person name="Kohara Y."/>
            <person name="Sugano S."/>
            <person name="Fujiyama A."/>
            <person name="Delaux P.-M."/>
            <person name="Quint M."/>
            <person name="TheiBen G."/>
            <person name="Hagemann M."/>
            <person name="Harholt J."/>
            <person name="Dunand C."/>
            <person name="Zachgo S."/>
            <person name="Langdale J."/>
            <person name="Maumus F."/>
            <person name="Straeten D.V.D."/>
            <person name="Gould S.B."/>
            <person name="Rensing S.A."/>
        </authorList>
    </citation>
    <scope>NUCLEOTIDE SEQUENCE [LARGE SCALE GENOMIC DNA]</scope>
    <source>
        <strain evidence="2 3">S276</strain>
    </source>
</reference>
<dbReference type="AlphaFoldDB" id="A0A388LXN1"/>
<name>A0A388LXN1_CHABU</name>
<feature type="coiled-coil region" evidence="1">
    <location>
        <begin position="50"/>
        <end position="117"/>
    </location>
</feature>
<dbReference type="Proteomes" id="UP000265515">
    <property type="component" value="Unassembled WGS sequence"/>
</dbReference>
<gene>
    <name evidence="2" type="ORF">CBR_g44433</name>
</gene>
<sequence length="137" mass="15683">MGATTAEPFDKPAPVCRKRIRESENEAECANPLYFEKGIEQCMKAVHQLRAEHAKAVDDLRAEHQKAVDELRAEHEKAVDALRAEHERKGRIRAKKIHELEVEVRNVKAKMAAVAEELQKSKTGRDFEVRKVKVEMD</sequence>